<feature type="compositionally biased region" description="Polar residues" evidence="1">
    <location>
        <begin position="44"/>
        <end position="57"/>
    </location>
</feature>
<proteinExistence type="predicted"/>
<protein>
    <submittedName>
        <fullName evidence="2">Uncharacterized protein</fullName>
    </submittedName>
</protein>
<sequence length="96" mass="11125">MYQLRMKPELAPMYGGRSPPWKSFKGNRFTFVFRLEEYLQQPTHPQRLVRTSLTPHQGANAPSVRTDKTCRVNSGKSESQSELKHDPMNMSSNRQD</sequence>
<dbReference type="EMBL" id="BGPR01001676">
    <property type="protein sequence ID" value="GBM59323.1"/>
    <property type="molecule type" value="Genomic_DNA"/>
</dbReference>
<evidence type="ECO:0000313" key="2">
    <source>
        <dbReference type="EMBL" id="GBM59323.1"/>
    </source>
</evidence>
<accession>A0A4Y2H0V8</accession>
<reference evidence="2 3" key="1">
    <citation type="journal article" date="2019" name="Sci. Rep.">
        <title>Orb-weaving spider Araneus ventricosus genome elucidates the spidroin gene catalogue.</title>
        <authorList>
            <person name="Kono N."/>
            <person name="Nakamura H."/>
            <person name="Ohtoshi R."/>
            <person name="Moran D.A.P."/>
            <person name="Shinohara A."/>
            <person name="Yoshida Y."/>
            <person name="Fujiwara M."/>
            <person name="Mori M."/>
            <person name="Tomita M."/>
            <person name="Arakawa K."/>
        </authorList>
    </citation>
    <scope>NUCLEOTIDE SEQUENCE [LARGE SCALE GENOMIC DNA]</scope>
</reference>
<comment type="caution">
    <text evidence="2">The sequence shown here is derived from an EMBL/GenBank/DDBJ whole genome shotgun (WGS) entry which is preliminary data.</text>
</comment>
<organism evidence="2 3">
    <name type="scientific">Araneus ventricosus</name>
    <name type="common">Orbweaver spider</name>
    <name type="synonym">Epeira ventricosa</name>
    <dbReference type="NCBI Taxonomy" id="182803"/>
    <lineage>
        <taxon>Eukaryota</taxon>
        <taxon>Metazoa</taxon>
        <taxon>Ecdysozoa</taxon>
        <taxon>Arthropoda</taxon>
        <taxon>Chelicerata</taxon>
        <taxon>Arachnida</taxon>
        <taxon>Araneae</taxon>
        <taxon>Araneomorphae</taxon>
        <taxon>Entelegynae</taxon>
        <taxon>Araneoidea</taxon>
        <taxon>Araneidae</taxon>
        <taxon>Araneus</taxon>
    </lineage>
</organism>
<evidence type="ECO:0000256" key="1">
    <source>
        <dbReference type="SAM" id="MobiDB-lite"/>
    </source>
</evidence>
<keyword evidence="3" id="KW-1185">Reference proteome</keyword>
<gene>
    <name evidence="2" type="ORF">AVEN_60665_1</name>
</gene>
<feature type="region of interest" description="Disordered" evidence="1">
    <location>
        <begin position="44"/>
        <end position="96"/>
    </location>
</feature>
<name>A0A4Y2H0V8_ARAVE</name>
<dbReference type="Proteomes" id="UP000499080">
    <property type="component" value="Unassembled WGS sequence"/>
</dbReference>
<dbReference type="AlphaFoldDB" id="A0A4Y2H0V8"/>
<evidence type="ECO:0000313" key="3">
    <source>
        <dbReference type="Proteomes" id="UP000499080"/>
    </source>
</evidence>